<gene>
    <name evidence="5" type="primary">pnbA</name>
    <name evidence="5" type="ORF">GCM10007362_16700</name>
</gene>
<dbReference type="InterPro" id="IPR019826">
    <property type="entry name" value="Carboxylesterase_B_AS"/>
</dbReference>
<dbReference type="InterPro" id="IPR019819">
    <property type="entry name" value="Carboxylesterase_B_CS"/>
</dbReference>
<keyword evidence="6" id="KW-1185">Reference proteome</keyword>
<comment type="caution">
    <text evidence="5">The sequence shown here is derived from an EMBL/GenBank/DDBJ whole genome shotgun (WGS) entry which is preliminary data.</text>
</comment>
<dbReference type="Proteomes" id="UP000605427">
    <property type="component" value="Unassembled WGS sequence"/>
</dbReference>
<dbReference type="Pfam" id="PF00135">
    <property type="entry name" value="COesterase"/>
    <property type="match status" value="1"/>
</dbReference>
<dbReference type="RefSeq" id="WP_172242148.1">
    <property type="nucleotide sequence ID" value="NZ_BMDD01000002.1"/>
</dbReference>
<feature type="domain" description="Carboxylesterase type B" evidence="4">
    <location>
        <begin position="4"/>
        <end position="471"/>
    </location>
</feature>
<evidence type="ECO:0000313" key="6">
    <source>
        <dbReference type="Proteomes" id="UP000605427"/>
    </source>
</evidence>
<protein>
    <recommendedName>
        <fullName evidence="3">Carboxylic ester hydrolase</fullName>
        <ecNumber evidence="3">3.1.1.-</ecNumber>
    </recommendedName>
</protein>
<evidence type="ECO:0000256" key="1">
    <source>
        <dbReference type="ARBA" id="ARBA00005964"/>
    </source>
</evidence>
<accession>A0ABQ1ZSH9</accession>
<proteinExistence type="inferred from homology"/>
<evidence type="ECO:0000256" key="2">
    <source>
        <dbReference type="ARBA" id="ARBA00022801"/>
    </source>
</evidence>
<dbReference type="InterPro" id="IPR050309">
    <property type="entry name" value="Type-B_Carboxylest/Lipase"/>
</dbReference>
<dbReference type="EMBL" id="BMDD01000002">
    <property type="protein sequence ID" value="GGH75539.1"/>
    <property type="molecule type" value="Genomic_DNA"/>
</dbReference>
<comment type="similarity">
    <text evidence="1 3">Belongs to the type-B carboxylesterase/lipase family.</text>
</comment>
<dbReference type="InterPro" id="IPR002018">
    <property type="entry name" value="CarbesteraseB"/>
</dbReference>
<dbReference type="EC" id="3.1.1.-" evidence="3"/>
<sequence>MEYTIIETKQGQLRGASANGVKSWKGVPYAQPPIGDLRFRAPHPPAEWDGVRDALAFGSIALQAQPPEDSIFASPGVTMSEDCLYLNVWTPEDAGERLPVMVWIHGGSFISGSSSLPLYDGTQLALRGGCVVVSLNYRLGPLGFMHLSPLGEGFDSNAGLSDQVQALEWVKNNIAAFGGDPGNVTLFGESAGSMSIAAVLAMPAAKGLFHKAIMQSGGAQSMSSAQGEIVAAAFLRRLGVDGGNLERLKTFSPQELLTATAEMRPAEGEEWPALPFQPVVEPETLPQEPLSAVSQGAAEGIPLIIGTNHDEGDFFMRDESQLASPEEFAHMIRALTGVEDAEAWTSRYAPTVQGQARAMTELYFWRSSLAFAEAQSRYAPVWMYRFDWTLPGHPFFGKAVHAAEMPFVFGNLVLLPRIGIRVEPAMQNLADAMRGAWQAFAASGDPSLPSLPWARYETEARQTMIFDHNPMPQNDPERAKREALFS</sequence>
<dbReference type="Gene3D" id="3.40.50.1820">
    <property type="entry name" value="alpha/beta hydrolase"/>
    <property type="match status" value="1"/>
</dbReference>
<evidence type="ECO:0000256" key="3">
    <source>
        <dbReference type="RuleBase" id="RU361235"/>
    </source>
</evidence>
<evidence type="ECO:0000313" key="5">
    <source>
        <dbReference type="EMBL" id="GGH75539.1"/>
    </source>
</evidence>
<dbReference type="PROSITE" id="PS00122">
    <property type="entry name" value="CARBOXYLESTERASE_B_1"/>
    <property type="match status" value="1"/>
</dbReference>
<dbReference type="PROSITE" id="PS00941">
    <property type="entry name" value="CARBOXYLESTERASE_B_2"/>
    <property type="match status" value="1"/>
</dbReference>
<keyword evidence="2 3" id="KW-0378">Hydrolase</keyword>
<dbReference type="SUPFAM" id="SSF53474">
    <property type="entry name" value="alpha/beta-Hydrolases"/>
    <property type="match status" value="1"/>
</dbReference>
<dbReference type="PRINTS" id="PR00878">
    <property type="entry name" value="CHOLNESTRASE"/>
</dbReference>
<dbReference type="PANTHER" id="PTHR11559">
    <property type="entry name" value="CARBOXYLESTERASE"/>
    <property type="match status" value="1"/>
</dbReference>
<name>A0ABQ1ZSH9_9BACL</name>
<dbReference type="InterPro" id="IPR000997">
    <property type="entry name" value="Cholinesterase"/>
</dbReference>
<organism evidence="5 6">
    <name type="scientific">Saccharibacillus endophyticus</name>
    <dbReference type="NCBI Taxonomy" id="2060666"/>
    <lineage>
        <taxon>Bacteria</taxon>
        <taxon>Bacillati</taxon>
        <taxon>Bacillota</taxon>
        <taxon>Bacilli</taxon>
        <taxon>Bacillales</taxon>
        <taxon>Paenibacillaceae</taxon>
        <taxon>Saccharibacillus</taxon>
    </lineage>
</organism>
<evidence type="ECO:0000259" key="4">
    <source>
        <dbReference type="Pfam" id="PF00135"/>
    </source>
</evidence>
<dbReference type="InterPro" id="IPR029058">
    <property type="entry name" value="AB_hydrolase_fold"/>
</dbReference>
<reference evidence="6" key="1">
    <citation type="journal article" date="2019" name="Int. J. Syst. Evol. Microbiol.">
        <title>The Global Catalogue of Microorganisms (GCM) 10K type strain sequencing project: providing services to taxonomists for standard genome sequencing and annotation.</title>
        <authorList>
            <consortium name="The Broad Institute Genomics Platform"/>
            <consortium name="The Broad Institute Genome Sequencing Center for Infectious Disease"/>
            <person name="Wu L."/>
            <person name="Ma J."/>
        </authorList>
    </citation>
    <scope>NUCLEOTIDE SEQUENCE [LARGE SCALE GENOMIC DNA]</scope>
    <source>
        <strain evidence="6">CCM 8702</strain>
    </source>
</reference>